<feature type="transmembrane region" description="Helical" evidence="5">
    <location>
        <begin position="51"/>
        <end position="77"/>
    </location>
</feature>
<evidence type="ECO:0000256" key="5">
    <source>
        <dbReference type="SAM" id="Phobius"/>
    </source>
</evidence>
<name>A0ABR9ZGM5_9CORY</name>
<sequence length="254" mass="27337">MALTTFTAINLKRHLLNGPNLVFSMFLPILLFLLFGALQDYGAVMLKNGNVTAYVMVGMAVYGGITAAVSTVGTTVVEQSTGWGRQLALTPLTGTQLLLSQCVVILFRAAFPVAAVFITGALTSAEMDARSWALTFVLSVLVTLPFGFYGMIFGQIFKSDSAVNISSSALVLLAFAGNAFMPLPEFLMPFARFTPMYGAVSLARYPLSDGVQAISEAPGFVEDPLWYALANVVGWTVIFASICMMLNKRQKGRQ</sequence>
<evidence type="ECO:0000313" key="6">
    <source>
        <dbReference type="EMBL" id="MBF4552550.1"/>
    </source>
</evidence>
<evidence type="ECO:0000256" key="4">
    <source>
        <dbReference type="ARBA" id="ARBA00023136"/>
    </source>
</evidence>
<keyword evidence="2 5" id="KW-0812">Transmembrane</keyword>
<dbReference type="EMBL" id="JADKMY010000001">
    <property type="protein sequence ID" value="MBF4552550.1"/>
    <property type="molecule type" value="Genomic_DNA"/>
</dbReference>
<evidence type="ECO:0000256" key="3">
    <source>
        <dbReference type="ARBA" id="ARBA00022989"/>
    </source>
</evidence>
<reference evidence="6 7" key="1">
    <citation type="submission" date="2020-10" db="EMBL/GenBank/DDBJ databases">
        <title>Novel species in genus Corynebacterium.</title>
        <authorList>
            <person name="Zhang G."/>
        </authorList>
    </citation>
    <scope>NUCLEOTIDE SEQUENCE [LARGE SCALE GENOMIC DNA]</scope>
    <source>
        <strain evidence="6 7">DSM 45110</strain>
    </source>
</reference>
<feature type="transmembrane region" description="Helical" evidence="5">
    <location>
        <begin position="21"/>
        <end position="39"/>
    </location>
</feature>
<keyword evidence="3 5" id="KW-1133">Transmembrane helix</keyword>
<feature type="transmembrane region" description="Helical" evidence="5">
    <location>
        <begin position="97"/>
        <end position="119"/>
    </location>
</feature>
<protein>
    <submittedName>
        <fullName evidence="6">ABC transporter permease</fullName>
    </submittedName>
</protein>
<dbReference type="InterPro" id="IPR051328">
    <property type="entry name" value="T7SS_ABC-Transporter"/>
</dbReference>
<accession>A0ABR9ZGM5</accession>
<feature type="transmembrane region" description="Helical" evidence="5">
    <location>
        <begin position="131"/>
        <end position="150"/>
    </location>
</feature>
<dbReference type="PANTHER" id="PTHR43077:SF11">
    <property type="entry name" value="TRANSPORT PERMEASE YVFS-RELATED"/>
    <property type="match status" value="1"/>
</dbReference>
<comment type="subcellular location">
    <subcellularLocation>
        <location evidence="1">Membrane</location>
        <topology evidence="1">Multi-pass membrane protein</topology>
    </subcellularLocation>
</comment>
<evidence type="ECO:0000256" key="1">
    <source>
        <dbReference type="ARBA" id="ARBA00004141"/>
    </source>
</evidence>
<gene>
    <name evidence="6" type="ORF">IRY30_00420</name>
</gene>
<keyword evidence="7" id="KW-1185">Reference proteome</keyword>
<dbReference type="InterPro" id="IPR000412">
    <property type="entry name" value="ABC_2_transport"/>
</dbReference>
<dbReference type="PANTHER" id="PTHR43077">
    <property type="entry name" value="TRANSPORT PERMEASE YVFS-RELATED"/>
    <property type="match status" value="1"/>
</dbReference>
<feature type="transmembrane region" description="Helical" evidence="5">
    <location>
        <begin position="225"/>
        <end position="246"/>
    </location>
</feature>
<evidence type="ECO:0000256" key="2">
    <source>
        <dbReference type="ARBA" id="ARBA00022692"/>
    </source>
</evidence>
<proteinExistence type="predicted"/>
<organism evidence="6 7">
    <name type="scientific">Corynebacterium suicordis DSM 45110</name>
    <dbReference type="NCBI Taxonomy" id="1121369"/>
    <lineage>
        <taxon>Bacteria</taxon>
        <taxon>Bacillati</taxon>
        <taxon>Actinomycetota</taxon>
        <taxon>Actinomycetes</taxon>
        <taxon>Mycobacteriales</taxon>
        <taxon>Corynebacteriaceae</taxon>
        <taxon>Corynebacterium</taxon>
    </lineage>
</organism>
<feature type="transmembrane region" description="Helical" evidence="5">
    <location>
        <begin position="162"/>
        <end position="181"/>
    </location>
</feature>
<keyword evidence="4 5" id="KW-0472">Membrane</keyword>
<dbReference type="PIRSF" id="PIRSF006648">
    <property type="entry name" value="DrrB"/>
    <property type="match status" value="1"/>
</dbReference>
<dbReference type="Proteomes" id="UP000635902">
    <property type="component" value="Unassembled WGS sequence"/>
</dbReference>
<comment type="caution">
    <text evidence="6">The sequence shown here is derived from an EMBL/GenBank/DDBJ whole genome shotgun (WGS) entry which is preliminary data.</text>
</comment>
<evidence type="ECO:0000313" key="7">
    <source>
        <dbReference type="Proteomes" id="UP000635902"/>
    </source>
</evidence>